<name>A0A1B0B857_9MUSC</name>
<sequence length="254" mass="28140">MKTNVECFVIILIDSSKIFVVIAIGLKRRIASNNCEVWCISEPLSWTVQLQTEKGSSGPCNLHISSYSVATSPFGLSPSVALVELLQLTSPNPVSAIGYNTSKQIVLLFAIAENKNVRSSLKVNYADAVEMPAPIAPKSRMILPKIMSPLRTQWIQFLWIQCIIVKDTYKVCSSETLDNNILKFYTLFDDTISLSIPCVIMNSSNDNSKRRALVSVKRFHSPGSDCILPSITINYRLLTDRFNLLPGTDVGCTC</sequence>
<evidence type="ECO:0000256" key="1">
    <source>
        <dbReference type="SAM" id="Phobius"/>
    </source>
</evidence>
<dbReference type="AlphaFoldDB" id="A0A1B0B857"/>
<keyword evidence="3" id="KW-1185">Reference proteome</keyword>
<evidence type="ECO:0000313" key="3">
    <source>
        <dbReference type="Proteomes" id="UP000092460"/>
    </source>
</evidence>
<reference evidence="2" key="2">
    <citation type="submission" date="2020-05" db="UniProtKB">
        <authorList>
            <consortium name="EnsemblMetazoa"/>
        </authorList>
    </citation>
    <scope>IDENTIFICATION</scope>
    <source>
        <strain evidence="2">IAEA</strain>
    </source>
</reference>
<accession>A0A1B0B857</accession>
<keyword evidence="1" id="KW-0812">Transmembrane</keyword>
<organism evidence="2 3">
    <name type="scientific">Glossina palpalis gambiensis</name>
    <dbReference type="NCBI Taxonomy" id="67801"/>
    <lineage>
        <taxon>Eukaryota</taxon>
        <taxon>Metazoa</taxon>
        <taxon>Ecdysozoa</taxon>
        <taxon>Arthropoda</taxon>
        <taxon>Hexapoda</taxon>
        <taxon>Insecta</taxon>
        <taxon>Pterygota</taxon>
        <taxon>Neoptera</taxon>
        <taxon>Endopterygota</taxon>
        <taxon>Diptera</taxon>
        <taxon>Brachycera</taxon>
        <taxon>Muscomorpha</taxon>
        <taxon>Hippoboscoidea</taxon>
        <taxon>Glossinidae</taxon>
        <taxon>Glossina</taxon>
    </lineage>
</organism>
<keyword evidence="1" id="KW-1133">Transmembrane helix</keyword>
<dbReference type="EnsemblMetazoa" id="GPPI021921-RA">
    <property type="protein sequence ID" value="GPPI021921-PA"/>
    <property type="gene ID" value="GPPI021921"/>
</dbReference>
<reference evidence="3" key="1">
    <citation type="submission" date="2015-01" db="EMBL/GenBank/DDBJ databases">
        <authorList>
            <person name="Aksoy S."/>
            <person name="Warren W."/>
            <person name="Wilson R.K."/>
        </authorList>
    </citation>
    <scope>NUCLEOTIDE SEQUENCE [LARGE SCALE GENOMIC DNA]</scope>
    <source>
        <strain evidence="3">IAEA</strain>
    </source>
</reference>
<protein>
    <submittedName>
        <fullName evidence="2">Uncharacterized protein</fullName>
    </submittedName>
</protein>
<dbReference type="VEuPathDB" id="VectorBase:GPPI021921"/>
<keyword evidence="1" id="KW-0472">Membrane</keyword>
<dbReference type="EMBL" id="JXJN01009834">
    <property type="status" value="NOT_ANNOTATED_CDS"/>
    <property type="molecule type" value="Genomic_DNA"/>
</dbReference>
<evidence type="ECO:0000313" key="2">
    <source>
        <dbReference type="EnsemblMetazoa" id="GPPI021921-PA"/>
    </source>
</evidence>
<feature type="transmembrane region" description="Helical" evidence="1">
    <location>
        <begin position="7"/>
        <end position="26"/>
    </location>
</feature>
<proteinExistence type="predicted"/>
<dbReference type="Proteomes" id="UP000092460">
    <property type="component" value="Unassembled WGS sequence"/>
</dbReference>